<dbReference type="Proteomes" id="UP000712600">
    <property type="component" value="Unassembled WGS sequence"/>
</dbReference>
<gene>
    <name evidence="2" type="ORF">F2Q69_00012630</name>
</gene>
<dbReference type="AlphaFoldDB" id="A0A8S9R002"/>
<evidence type="ECO:0000256" key="1">
    <source>
        <dbReference type="SAM" id="MobiDB-lite"/>
    </source>
</evidence>
<proteinExistence type="predicted"/>
<evidence type="ECO:0000313" key="3">
    <source>
        <dbReference type="Proteomes" id="UP000712600"/>
    </source>
</evidence>
<dbReference type="PANTHER" id="PTHR31099:SF49">
    <property type="entry name" value="MYOSIN HEAVY CHAIN-LIKE PROTEIN"/>
    <property type="match status" value="1"/>
</dbReference>
<dbReference type="EMBL" id="QGKX02000996">
    <property type="protein sequence ID" value="KAF3554331.1"/>
    <property type="molecule type" value="Genomic_DNA"/>
</dbReference>
<comment type="caution">
    <text evidence="2">The sequence shown here is derived from an EMBL/GenBank/DDBJ whole genome shotgun (WGS) entry which is preliminary data.</text>
</comment>
<feature type="region of interest" description="Disordered" evidence="1">
    <location>
        <begin position="433"/>
        <end position="456"/>
    </location>
</feature>
<protein>
    <submittedName>
        <fullName evidence="2">Uncharacterized protein</fullName>
    </submittedName>
</protein>
<reference evidence="2" key="1">
    <citation type="submission" date="2019-12" db="EMBL/GenBank/DDBJ databases">
        <title>Genome sequencing and annotation of Brassica cretica.</title>
        <authorList>
            <person name="Studholme D.J."/>
            <person name="Sarris P."/>
        </authorList>
    </citation>
    <scope>NUCLEOTIDE SEQUENCE</scope>
    <source>
        <strain evidence="2">PFS-109/04</strain>
        <tissue evidence="2">Leaf</tissue>
    </source>
</reference>
<accession>A0A8S9R002</accession>
<organism evidence="2 3">
    <name type="scientific">Brassica cretica</name>
    <name type="common">Mustard</name>
    <dbReference type="NCBI Taxonomy" id="69181"/>
    <lineage>
        <taxon>Eukaryota</taxon>
        <taxon>Viridiplantae</taxon>
        <taxon>Streptophyta</taxon>
        <taxon>Embryophyta</taxon>
        <taxon>Tracheophyta</taxon>
        <taxon>Spermatophyta</taxon>
        <taxon>Magnoliopsida</taxon>
        <taxon>eudicotyledons</taxon>
        <taxon>Gunneridae</taxon>
        <taxon>Pentapetalae</taxon>
        <taxon>rosids</taxon>
        <taxon>malvids</taxon>
        <taxon>Brassicales</taxon>
        <taxon>Brassicaceae</taxon>
        <taxon>Brassiceae</taxon>
        <taxon>Brassica</taxon>
    </lineage>
</organism>
<sequence>MDDISPDYGEAQSGYHFRALCEYYGTMDRLNSFIFGNTEGSPYRKFSIFWKGARFRGPNSGFLLAGTWSVPLSRIQGSGSFLEAGGNDTGVFFPNSLPLISRFCHRSRGKTCALKSTGDAYSQQAPPRQDPIPLVLLAWVLLKPELILNPEELRNAAVGEAPLPPGGEKISSVGPLSIIGVEEVVNWRKKFRLPDDVIIRIPGLFDRVSDFELGEIHVYEGFFESGFRDQIPSLVAEISKAVKISPGQLNPPSWRILIAMQSLGDLEGFTIGVAEVLYCYSLSSLNGEEFRYHLHPRGKALPVRELSKAERKCCPVFEGCWTSKFAFMPFLGFSPTWCAADISRSDYSSGRDTIEQLLELPLERREVSFLVRNEALDRCSMRGVMTGSKGIEALAEYRKALEAMSARKAAVKRTAPIEDEVVQFVGSSRRQVNADVAPSSSKKKSKSSVSVPKTPSPASFDWSAILSNLNANAFPLVPARLSLDGAASQLFHLGERMEDKTTAKAEVDALTAQLREGKDDVLTKEKEIKALKLKVQNQGEAMERVATKNASLQRRLEDKEEDICESRYATEVYGPLGANARMASPSD</sequence>
<evidence type="ECO:0000313" key="2">
    <source>
        <dbReference type="EMBL" id="KAF3554331.1"/>
    </source>
</evidence>
<feature type="compositionally biased region" description="Low complexity" evidence="1">
    <location>
        <begin position="447"/>
        <end position="456"/>
    </location>
</feature>
<name>A0A8S9R002_BRACR</name>
<dbReference type="PANTHER" id="PTHR31099">
    <property type="entry name" value="OS06G0165300 PROTEIN"/>
    <property type="match status" value="1"/>
</dbReference>